<name>A0A448WPN3_9PLAT</name>
<protein>
    <submittedName>
        <fullName evidence="1">Uncharacterized protein</fullName>
    </submittedName>
</protein>
<comment type="caution">
    <text evidence="1">The sequence shown here is derived from an EMBL/GenBank/DDBJ whole genome shotgun (WGS) entry which is preliminary data.</text>
</comment>
<evidence type="ECO:0000313" key="2">
    <source>
        <dbReference type="Proteomes" id="UP000784294"/>
    </source>
</evidence>
<evidence type="ECO:0000313" key="1">
    <source>
        <dbReference type="EMBL" id="VEL17010.1"/>
    </source>
</evidence>
<organism evidence="1 2">
    <name type="scientific">Protopolystoma xenopodis</name>
    <dbReference type="NCBI Taxonomy" id="117903"/>
    <lineage>
        <taxon>Eukaryota</taxon>
        <taxon>Metazoa</taxon>
        <taxon>Spiralia</taxon>
        <taxon>Lophotrochozoa</taxon>
        <taxon>Platyhelminthes</taxon>
        <taxon>Monogenea</taxon>
        <taxon>Polyopisthocotylea</taxon>
        <taxon>Polystomatidea</taxon>
        <taxon>Polystomatidae</taxon>
        <taxon>Protopolystoma</taxon>
    </lineage>
</organism>
<accession>A0A448WPN3</accession>
<keyword evidence="2" id="KW-1185">Reference proteome</keyword>
<dbReference type="Proteomes" id="UP000784294">
    <property type="component" value="Unassembled WGS sequence"/>
</dbReference>
<reference evidence="1" key="1">
    <citation type="submission" date="2018-11" db="EMBL/GenBank/DDBJ databases">
        <authorList>
            <consortium name="Pathogen Informatics"/>
        </authorList>
    </citation>
    <scope>NUCLEOTIDE SEQUENCE</scope>
</reference>
<sequence length="199" mass="22059">MHVTGCYDAILLIFERLTASSTSDGPLHLLHDPGYESSGHVLPLELSSQSVLKNSVPGLDSVDTTESLSLSNELALNSSTYTACDSATNSDQISPDGLLCSLTINDTSSQQALTMNDKSSNDQIHDIIFSLFRYLIFGLAQWLREFILSLAHRFRNRIQPHIDAFLTRQLEKWLRDRILSPGFLASCIRSLTASIFTIP</sequence>
<dbReference type="AlphaFoldDB" id="A0A448WPN3"/>
<dbReference type="EMBL" id="CAAALY010030702">
    <property type="protein sequence ID" value="VEL17010.1"/>
    <property type="molecule type" value="Genomic_DNA"/>
</dbReference>
<gene>
    <name evidence="1" type="ORF">PXEA_LOCUS10450</name>
</gene>
<proteinExistence type="predicted"/>